<dbReference type="SUPFAM" id="SSF52499">
    <property type="entry name" value="Isochorismatase-like hydrolases"/>
    <property type="match status" value="1"/>
</dbReference>
<reference evidence="5" key="1">
    <citation type="journal article" date="2019" name="Int. J. Syst. Evol. Microbiol.">
        <title>The Global Catalogue of Microorganisms (GCM) 10K type strain sequencing project: providing services to taxonomists for standard genome sequencing and annotation.</title>
        <authorList>
            <consortium name="The Broad Institute Genomics Platform"/>
            <consortium name="The Broad Institute Genome Sequencing Center for Infectious Disease"/>
            <person name="Wu L."/>
            <person name="Ma J."/>
        </authorList>
    </citation>
    <scope>NUCLEOTIDE SEQUENCE [LARGE SCALE GENOMIC DNA]</scope>
    <source>
        <strain evidence="5">NBRC 106396</strain>
    </source>
</reference>
<gene>
    <name evidence="4" type="ORF">ACFQPF_16045</name>
</gene>
<dbReference type="EMBL" id="JBHTCP010000050">
    <property type="protein sequence ID" value="MFC7373153.1"/>
    <property type="molecule type" value="Genomic_DNA"/>
</dbReference>
<keyword evidence="5" id="KW-1185">Reference proteome</keyword>
<dbReference type="GO" id="GO:0016787">
    <property type="term" value="F:hydrolase activity"/>
    <property type="evidence" value="ECO:0007669"/>
    <property type="project" value="UniProtKB-KW"/>
</dbReference>
<evidence type="ECO:0000256" key="1">
    <source>
        <dbReference type="ARBA" id="ARBA00006336"/>
    </source>
</evidence>
<organism evidence="4 5">
    <name type="scientific">Fictibacillus iocasae</name>
    <dbReference type="NCBI Taxonomy" id="2715437"/>
    <lineage>
        <taxon>Bacteria</taxon>
        <taxon>Bacillati</taxon>
        <taxon>Bacillota</taxon>
        <taxon>Bacilli</taxon>
        <taxon>Bacillales</taxon>
        <taxon>Fictibacillaceae</taxon>
        <taxon>Fictibacillus</taxon>
    </lineage>
</organism>
<dbReference type="InterPro" id="IPR050272">
    <property type="entry name" value="Isochorismatase-like_hydrls"/>
</dbReference>
<feature type="domain" description="Isochorismatase-like" evidence="3">
    <location>
        <begin position="4"/>
        <end position="176"/>
    </location>
</feature>
<name>A0ABW2NV71_9BACL</name>
<dbReference type="EC" id="3.-.-.-" evidence="4"/>
<dbReference type="PANTHER" id="PTHR43540:SF1">
    <property type="entry name" value="ISOCHORISMATASE HYDROLASE"/>
    <property type="match status" value="1"/>
</dbReference>
<dbReference type="RefSeq" id="WP_379750792.1">
    <property type="nucleotide sequence ID" value="NZ_JBHTCP010000050.1"/>
</dbReference>
<dbReference type="Pfam" id="PF00857">
    <property type="entry name" value="Isochorismatase"/>
    <property type="match status" value="1"/>
</dbReference>
<accession>A0ABW2NV71</accession>
<dbReference type="InterPro" id="IPR000868">
    <property type="entry name" value="Isochorismatase-like_dom"/>
</dbReference>
<evidence type="ECO:0000256" key="2">
    <source>
        <dbReference type="ARBA" id="ARBA00022801"/>
    </source>
</evidence>
<evidence type="ECO:0000313" key="4">
    <source>
        <dbReference type="EMBL" id="MFC7373153.1"/>
    </source>
</evidence>
<comment type="caution">
    <text evidence="4">The sequence shown here is derived from an EMBL/GenBank/DDBJ whole genome shotgun (WGS) entry which is preliminary data.</text>
</comment>
<comment type="similarity">
    <text evidence="1">Belongs to the isochorismatase family.</text>
</comment>
<proteinExistence type="inferred from homology"/>
<dbReference type="PANTHER" id="PTHR43540">
    <property type="entry name" value="PEROXYUREIDOACRYLATE/UREIDOACRYLATE AMIDOHYDROLASE-RELATED"/>
    <property type="match status" value="1"/>
</dbReference>
<dbReference type="InterPro" id="IPR036380">
    <property type="entry name" value="Isochorismatase-like_sf"/>
</dbReference>
<sequence>MKKALLIIDVQQGFENERWGERNNPDAENNMLRLIEQFRESGLEVIHIQHASKTEDGSFFPEKEGYRFKKGFEPRPEEAHFVKNVNSAFIGTKLKEHLEKNKLTHLTVAGLTTCHCVSTTVRMAANYGFTVDLVHDATAAFEMASYDGRKYSAQEVHDTALLHLNEEFAGIVTTEDVIRGLTAQTAQK</sequence>
<protein>
    <submittedName>
        <fullName evidence="4">Cysteine hydrolase family protein</fullName>
        <ecNumber evidence="4">3.-.-.-</ecNumber>
    </submittedName>
</protein>
<dbReference type="Gene3D" id="3.40.50.850">
    <property type="entry name" value="Isochorismatase-like"/>
    <property type="match status" value="1"/>
</dbReference>
<dbReference type="Proteomes" id="UP001596549">
    <property type="component" value="Unassembled WGS sequence"/>
</dbReference>
<evidence type="ECO:0000313" key="5">
    <source>
        <dbReference type="Proteomes" id="UP001596549"/>
    </source>
</evidence>
<keyword evidence="2 4" id="KW-0378">Hydrolase</keyword>
<dbReference type="CDD" id="cd01014">
    <property type="entry name" value="nicotinamidase_related"/>
    <property type="match status" value="1"/>
</dbReference>
<evidence type="ECO:0000259" key="3">
    <source>
        <dbReference type="Pfam" id="PF00857"/>
    </source>
</evidence>